<keyword evidence="3" id="KW-1003">Cell membrane</keyword>
<keyword evidence="6 7" id="KW-0472">Membrane</keyword>
<keyword evidence="2 7" id="KW-0813">Transport</keyword>
<dbReference type="CDD" id="cd06261">
    <property type="entry name" value="TM_PBP2"/>
    <property type="match status" value="1"/>
</dbReference>
<feature type="transmembrane region" description="Helical" evidence="7">
    <location>
        <begin position="290"/>
        <end position="313"/>
    </location>
</feature>
<dbReference type="Pfam" id="PF00528">
    <property type="entry name" value="BPD_transp_1"/>
    <property type="match status" value="1"/>
</dbReference>
<evidence type="ECO:0000313" key="10">
    <source>
        <dbReference type="Proteomes" id="UP000318937"/>
    </source>
</evidence>
<dbReference type="GO" id="GO:0005886">
    <property type="term" value="C:plasma membrane"/>
    <property type="evidence" value="ECO:0007669"/>
    <property type="project" value="UniProtKB-SubCell"/>
</dbReference>
<evidence type="ECO:0000256" key="7">
    <source>
        <dbReference type="RuleBase" id="RU363032"/>
    </source>
</evidence>
<feature type="transmembrane region" description="Helical" evidence="7">
    <location>
        <begin position="151"/>
        <end position="170"/>
    </location>
</feature>
<evidence type="ECO:0000256" key="4">
    <source>
        <dbReference type="ARBA" id="ARBA00022692"/>
    </source>
</evidence>
<keyword evidence="5 7" id="KW-1133">Transmembrane helix</keyword>
<dbReference type="SUPFAM" id="SSF161098">
    <property type="entry name" value="MetI-like"/>
    <property type="match status" value="1"/>
</dbReference>
<dbReference type="AlphaFoldDB" id="A0A544TMS5"/>
<dbReference type="InterPro" id="IPR050366">
    <property type="entry name" value="BP-dependent_transpt_permease"/>
</dbReference>
<feature type="domain" description="ABC transmembrane type-1" evidence="8">
    <location>
        <begin position="112"/>
        <end position="310"/>
    </location>
</feature>
<dbReference type="Proteomes" id="UP000318937">
    <property type="component" value="Unassembled WGS sequence"/>
</dbReference>
<proteinExistence type="inferred from homology"/>
<name>A0A544TMS5_9BACI</name>
<dbReference type="GO" id="GO:0055085">
    <property type="term" value="P:transmembrane transport"/>
    <property type="evidence" value="ECO:0007669"/>
    <property type="project" value="InterPro"/>
</dbReference>
<dbReference type="InterPro" id="IPR053523">
    <property type="entry name" value="Oligopeptide_permease_AppC"/>
</dbReference>
<evidence type="ECO:0000256" key="5">
    <source>
        <dbReference type="ARBA" id="ARBA00022989"/>
    </source>
</evidence>
<evidence type="ECO:0000313" key="9">
    <source>
        <dbReference type="EMBL" id="TQR18761.1"/>
    </source>
</evidence>
<feature type="transmembrane region" description="Helical" evidence="7">
    <location>
        <begin position="182"/>
        <end position="201"/>
    </location>
</feature>
<evidence type="ECO:0000256" key="6">
    <source>
        <dbReference type="ARBA" id="ARBA00023136"/>
    </source>
</evidence>
<sequence>MKDIDVCTTYSKELKKVENPPITIASKSKAEKRKKSSLWGQVLQRFLKKKIALVGLGFLLFIFLFSLIGPFFSPYATEGVNPTQINLPPSSEHWLGTDKLGRDVLTRLMFAGRISLTVGVGAMVLSVTFGALLGILAGYYKGIIDQIVMRIADILMTLPSLPLLFIMAAVMSEWKVPTEQRLYIVMLMLSLVGWPGLARLVRSQVLSLRERQFIQATDALGLRDHRKLLNHLLPNIVPLLIVSGTLSIGGAILSESVLSYFGLGVVPPTASWGNMINAANSLIDFQKRPWLWIPPGIAIFLTVISINLLGDGLRDAIDPNMKRR</sequence>
<keyword evidence="4 7" id="KW-0812">Transmembrane</keyword>
<dbReference type="OrthoDB" id="9797472at2"/>
<dbReference type="InterPro" id="IPR000515">
    <property type="entry name" value="MetI-like"/>
</dbReference>
<dbReference type="Gene3D" id="1.10.3720.10">
    <property type="entry name" value="MetI-like"/>
    <property type="match status" value="1"/>
</dbReference>
<gene>
    <name evidence="9" type="ORF">FG383_00260</name>
</gene>
<evidence type="ECO:0000256" key="2">
    <source>
        <dbReference type="ARBA" id="ARBA00022448"/>
    </source>
</evidence>
<organism evidence="9 10">
    <name type="scientific">Psychrobacillus soli</name>
    <dbReference type="NCBI Taxonomy" id="1543965"/>
    <lineage>
        <taxon>Bacteria</taxon>
        <taxon>Bacillati</taxon>
        <taxon>Bacillota</taxon>
        <taxon>Bacilli</taxon>
        <taxon>Bacillales</taxon>
        <taxon>Bacillaceae</taxon>
        <taxon>Psychrobacillus</taxon>
    </lineage>
</organism>
<feature type="transmembrane region" description="Helical" evidence="7">
    <location>
        <begin position="51"/>
        <end position="72"/>
    </location>
</feature>
<reference evidence="9 10" key="1">
    <citation type="submission" date="2019-05" db="EMBL/GenBank/DDBJ databases">
        <title>Psychrobacillus vulpis sp. nov., a new species isolated from feces of a red fox that inhabits in The Tablas de Daimiel Natural Park, Albacete, Spain.</title>
        <authorList>
            <person name="Rodriguez M."/>
            <person name="Reina J.C."/>
            <person name="Bejar V."/>
            <person name="Llamas I."/>
        </authorList>
    </citation>
    <scope>NUCLEOTIDE SEQUENCE [LARGE SCALE GENOMIC DNA]</scope>
    <source>
        <strain evidence="9 10">NHI-2</strain>
    </source>
</reference>
<comment type="caution">
    <text evidence="9">The sequence shown here is derived from an EMBL/GenBank/DDBJ whole genome shotgun (WGS) entry which is preliminary data.</text>
</comment>
<feature type="transmembrane region" description="Helical" evidence="7">
    <location>
        <begin position="232"/>
        <end position="253"/>
    </location>
</feature>
<dbReference type="NCBIfam" id="NF045476">
    <property type="entry name" value="Opp4C"/>
    <property type="match status" value="1"/>
</dbReference>
<comment type="similarity">
    <text evidence="7">Belongs to the binding-protein-dependent transport system permease family.</text>
</comment>
<dbReference type="PANTHER" id="PTHR43386:SF1">
    <property type="entry name" value="D,D-DIPEPTIDE TRANSPORT SYSTEM PERMEASE PROTEIN DDPC-RELATED"/>
    <property type="match status" value="1"/>
</dbReference>
<evidence type="ECO:0000259" key="8">
    <source>
        <dbReference type="PROSITE" id="PS50928"/>
    </source>
</evidence>
<feature type="transmembrane region" description="Helical" evidence="7">
    <location>
        <begin position="114"/>
        <end position="139"/>
    </location>
</feature>
<comment type="subcellular location">
    <subcellularLocation>
        <location evidence="1 7">Cell membrane</location>
        <topology evidence="1 7">Multi-pass membrane protein</topology>
    </subcellularLocation>
</comment>
<dbReference type="PROSITE" id="PS50928">
    <property type="entry name" value="ABC_TM1"/>
    <property type="match status" value="1"/>
</dbReference>
<evidence type="ECO:0000256" key="1">
    <source>
        <dbReference type="ARBA" id="ARBA00004651"/>
    </source>
</evidence>
<protein>
    <submittedName>
        <fullName evidence="9">ABC transporter permease</fullName>
    </submittedName>
</protein>
<dbReference type="PANTHER" id="PTHR43386">
    <property type="entry name" value="OLIGOPEPTIDE TRANSPORT SYSTEM PERMEASE PROTEIN APPC"/>
    <property type="match status" value="1"/>
</dbReference>
<dbReference type="InterPro" id="IPR035906">
    <property type="entry name" value="MetI-like_sf"/>
</dbReference>
<evidence type="ECO:0000256" key="3">
    <source>
        <dbReference type="ARBA" id="ARBA00022475"/>
    </source>
</evidence>
<dbReference type="EMBL" id="VDGG01000001">
    <property type="protein sequence ID" value="TQR18761.1"/>
    <property type="molecule type" value="Genomic_DNA"/>
</dbReference>
<dbReference type="Pfam" id="PF12911">
    <property type="entry name" value="OppC_N"/>
    <property type="match status" value="1"/>
</dbReference>
<accession>A0A544TMS5</accession>
<dbReference type="InterPro" id="IPR025966">
    <property type="entry name" value="OppC_N"/>
</dbReference>
<keyword evidence="10" id="KW-1185">Reference proteome</keyword>